<accession>A0A642PUP9</accession>
<dbReference type="RefSeq" id="WP_149920090.1">
    <property type="nucleotide sequence ID" value="NZ_VVYV01000026.1"/>
</dbReference>
<dbReference type="AlphaFoldDB" id="A0A642PUP9"/>
<comment type="caution">
    <text evidence="1">The sequence shown here is derived from an EMBL/GenBank/DDBJ whole genome shotgun (WGS) entry which is preliminary data.</text>
</comment>
<evidence type="ECO:0000313" key="1">
    <source>
        <dbReference type="EMBL" id="KAA5416548.1"/>
    </source>
</evidence>
<name>A0A642PUP9_9BACE</name>
<sequence>MNENYKYNQREHAQSIYVVLNEETKRVKIGIAYCVKTRFSSLVSASGCRLKLMYYTERIIGACDIEKQAHERFNEDRYIGEWFNIKWEDAVNCIKSLLVDYTNHNSKSMDAVIESEYETIEQPQIISKKKKETWYGSNERVLDISLGKFKRVDKDIYQNKQGKLFKIVYRDKQWLITNL</sequence>
<organism evidence="1 2">
    <name type="scientific">Bacteroides cellulosilyticus</name>
    <dbReference type="NCBI Taxonomy" id="246787"/>
    <lineage>
        <taxon>Bacteria</taxon>
        <taxon>Pseudomonadati</taxon>
        <taxon>Bacteroidota</taxon>
        <taxon>Bacteroidia</taxon>
        <taxon>Bacteroidales</taxon>
        <taxon>Bacteroidaceae</taxon>
        <taxon>Bacteroides</taxon>
    </lineage>
</organism>
<gene>
    <name evidence="1" type="ORF">F2Y81_15435</name>
</gene>
<protein>
    <submittedName>
        <fullName evidence="1">GIY-YIG nuclease family protein</fullName>
    </submittedName>
</protein>
<reference evidence="1 2" key="1">
    <citation type="journal article" date="2019" name="Nat. Med.">
        <title>A library of human gut bacterial isolates paired with longitudinal multiomics data enables mechanistic microbiome research.</title>
        <authorList>
            <person name="Poyet M."/>
            <person name="Groussin M."/>
            <person name="Gibbons S.M."/>
            <person name="Avila-Pacheco J."/>
            <person name="Jiang X."/>
            <person name="Kearney S.M."/>
            <person name="Perrotta A.R."/>
            <person name="Berdy B."/>
            <person name="Zhao S."/>
            <person name="Lieberman T.D."/>
            <person name="Swanson P.K."/>
            <person name="Smith M."/>
            <person name="Roesemann S."/>
            <person name="Alexander J.E."/>
            <person name="Rich S.A."/>
            <person name="Livny J."/>
            <person name="Vlamakis H."/>
            <person name="Clish C."/>
            <person name="Bullock K."/>
            <person name="Deik A."/>
            <person name="Scott J."/>
            <person name="Pierce K.A."/>
            <person name="Xavier R.J."/>
            <person name="Alm E.J."/>
        </authorList>
    </citation>
    <scope>NUCLEOTIDE SEQUENCE [LARGE SCALE GENOMIC DNA]</scope>
    <source>
        <strain evidence="1 2">BIOML-A6</strain>
    </source>
</reference>
<dbReference type="Proteomes" id="UP000448877">
    <property type="component" value="Unassembled WGS sequence"/>
</dbReference>
<proteinExistence type="predicted"/>
<dbReference type="Pfam" id="PF13455">
    <property type="entry name" value="MUG113"/>
    <property type="match status" value="1"/>
</dbReference>
<dbReference type="EMBL" id="VVYV01000026">
    <property type="protein sequence ID" value="KAA5416548.1"/>
    <property type="molecule type" value="Genomic_DNA"/>
</dbReference>
<evidence type="ECO:0000313" key="2">
    <source>
        <dbReference type="Proteomes" id="UP000448877"/>
    </source>
</evidence>